<proteinExistence type="predicted"/>
<dbReference type="EMBL" id="JAHRIP010032056">
    <property type="protein sequence ID" value="MEQ2293235.1"/>
    <property type="molecule type" value="Genomic_DNA"/>
</dbReference>
<dbReference type="Proteomes" id="UP001469553">
    <property type="component" value="Unassembled WGS sequence"/>
</dbReference>
<comment type="caution">
    <text evidence="1">The sequence shown here is derived from an EMBL/GenBank/DDBJ whole genome shotgun (WGS) entry which is preliminary data.</text>
</comment>
<organism evidence="1 2">
    <name type="scientific">Ameca splendens</name>
    <dbReference type="NCBI Taxonomy" id="208324"/>
    <lineage>
        <taxon>Eukaryota</taxon>
        <taxon>Metazoa</taxon>
        <taxon>Chordata</taxon>
        <taxon>Craniata</taxon>
        <taxon>Vertebrata</taxon>
        <taxon>Euteleostomi</taxon>
        <taxon>Actinopterygii</taxon>
        <taxon>Neopterygii</taxon>
        <taxon>Teleostei</taxon>
        <taxon>Neoteleostei</taxon>
        <taxon>Acanthomorphata</taxon>
        <taxon>Ovalentaria</taxon>
        <taxon>Atherinomorphae</taxon>
        <taxon>Cyprinodontiformes</taxon>
        <taxon>Goodeidae</taxon>
        <taxon>Ameca</taxon>
    </lineage>
</organism>
<evidence type="ECO:0000313" key="1">
    <source>
        <dbReference type="EMBL" id="MEQ2293235.1"/>
    </source>
</evidence>
<evidence type="ECO:0000313" key="2">
    <source>
        <dbReference type="Proteomes" id="UP001469553"/>
    </source>
</evidence>
<accession>A0ABV0YHZ7</accession>
<sequence>MSHSNVKTSASLYTDCWRWGFSRQWVSGNTTGTVPSRVRQSGAELCRLKRATGKVAHVSLYPARSADRFCAAIFLLICVGMAHNTVLSNFDVDGICFDSKPFFCHFPSEREAAAASCLCHVTCLML</sequence>
<gene>
    <name evidence="1" type="ORF">AMECASPLE_031206</name>
</gene>
<keyword evidence="2" id="KW-1185">Reference proteome</keyword>
<protein>
    <submittedName>
        <fullName evidence="1">Uncharacterized protein</fullName>
    </submittedName>
</protein>
<name>A0ABV0YHZ7_9TELE</name>
<reference evidence="1 2" key="1">
    <citation type="submission" date="2021-06" db="EMBL/GenBank/DDBJ databases">
        <authorList>
            <person name="Palmer J.M."/>
        </authorList>
    </citation>
    <scope>NUCLEOTIDE SEQUENCE [LARGE SCALE GENOMIC DNA]</scope>
    <source>
        <strain evidence="1 2">AS_MEX2019</strain>
        <tissue evidence="1">Muscle</tissue>
    </source>
</reference>